<dbReference type="SUPFAM" id="SSF46689">
    <property type="entry name" value="Homeodomain-like"/>
    <property type="match status" value="1"/>
</dbReference>
<evidence type="ECO:0000313" key="2">
    <source>
        <dbReference type="EMBL" id="MEA5261073.1"/>
    </source>
</evidence>
<dbReference type="InterPro" id="IPR007630">
    <property type="entry name" value="RNA_pol_sigma70_r4"/>
</dbReference>
<dbReference type="Gene3D" id="1.10.10.60">
    <property type="entry name" value="Homeodomain-like"/>
    <property type="match status" value="1"/>
</dbReference>
<name>A0ABU5QVC4_9BACT</name>
<feature type="domain" description="RNA polymerase sigma-70 region 4" evidence="1">
    <location>
        <begin position="7"/>
        <end position="49"/>
    </location>
</feature>
<proteinExistence type="predicted"/>
<dbReference type="RefSeq" id="WP_323254135.1">
    <property type="nucleotide sequence ID" value="NZ_JAYFUL010000106.1"/>
</dbReference>
<sequence length="176" mass="20265">MKIHTNASLTPKQRQMIKDLYSTDKFTQEHLANQFNVTRKTISKWLSRATVLDAICTRKSVISRITPEFEADVKSYRENLITSHHGKVRIAFELSGKHTCSNPSNVYRVLKRLQLNQAKPIKVQVAQKLPVGKHRTQMDIQTLPAIKGNEGYEYKISIIHLSTRIKYSEIHRNGEP</sequence>
<gene>
    <name evidence="2" type="ORF">VB264_24995</name>
</gene>
<evidence type="ECO:0000313" key="3">
    <source>
        <dbReference type="Proteomes" id="UP001304671"/>
    </source>
</evidence>
<dbReference type="Proteomes" id="UP001304671">
    <property type="component" value="Unassembled WGS sequence"/>
</dbReference>
<dbReference type="Pfam" id="PF04545">
    <property type="entry name" value="Sigma70_r4"/>
    <property type="match status" value="1"/>
</dbReference>
<dbReference type="EMBL" id="JAYFUL010000106">
    <property type="protein sequence ID" value="MEA5261073.1"/>
    <property type="molecule type" value="Genomic_DNA"/>
</dbReference>
<keyword evidence="3" id="KW-1185">Reference proteome</keyword>
<reference evidence="2 3" key="1">
    <citation type="submission" date="2023-12" db="EMBL/GenBank/DDBJ databases">
        <title>Novel species of the genus Arcicella isolated from rivers.</title>
        <authorList>
            <person name="Lu H."/>
        </authorList>
    </citation>
    <scope>NUCLEOTIDE SEQUENCE [LARGE SCALE GENOMIC DNA]</scope>
    <source>
        <strain evidence="2 3">LMG 21963</strain>
    </source>
</reference>
<evidence type="ECO:0000259" key="1">
    <source>
        <dbReference type="Pfam" id="PF04545"/>
    </source>
</evidence>
<protein>
    <submittedName>
        <fullName evidence="2">Sigma factor-like helix-turn-helix DNA-binding protein</fullName>
    </submittedName>
</protein>
<organism evidence="2 3">
    <name type="scientific">Arcicella aquatica</name>
    <dbReference type="NCBI Taxonomy" id="217141"/>
    <lineage>
        <taxon>Bacteria</taxon>
        <taxon>Pseudomonadati</taxon>
        <taxon>Bacteroidota</taxon>
        <taxon>Cytophagia</taxon>
        <taxon>Cytophagales</taxon>
        <taxon>Flectobacillaceae</taxon>
        <taxon>Arcicella</taxon>
    </lineage>
</organism>
<accession>A0ABU5QVC4</accession>
<comment type="caution">
    <text evidence="2">The sequence shown here is derived from an EMBL/GenBank/DDBJ whole genome shotgun (WGS) entry which is preliminary data.</text>
</comment>
<dbReference type="InterPro" id="IPR009057">
    <property type="entry name" value="Homeodomain-like_sf"/>
</dbReference>